<feature type="transmembrane region" description="Helical" evidence="6">
    <location>
        <begin position="6"/>
        <end position="25"/>
    </location>
</feature>
<evidence type="ECO:0000256" key="1">
    <source>
        <dbReference type="ARBA" id="ARBA00004651"/>
    </source>
</evidence>
<proteinExistence type="predicted"/>
<keyword evidence="3 6" id="KW-0812">Transmembrane</keyword>
<gene>
    <name evidence="8" type="ORF">R0135_10485</name>
</gene>
<organism evidence="8 9">
    <name type="scientific">Congregibacter variabilis</name>
    <dbReference type="NCBI Taxonomy" id="3081200"/>
    <lineage>
        <taxon>Bacteria</taxon>
        <taxon>Pseudomonadati</taxon>
        <taxon>Pseudomonadota</taxon>
        <taxon>Gammaproteobacteria</taxon>
        <taxon>Cellvibrionales</taxon>
        <taxon>Halieaceae</taxon>
        <taxon>Congregibacter</taxon>
    </lineage>
</organism>
<evidence type="ECO:0000259" key="7">
    <source>
        <dbReference type="Pfam" id="PF13396"/>
    </source>
</evidence>
<feature type="domain" description="Cardiolipin synthase N-terminal" evidence="7">
    <location>
        <begin position="15"/>
        <end position="57"/>
    </location>
</feature>
<reference evidence="8 9" key="1">
    <citation type="submission" date="2023-10" db="EMBL/GenBank/DDBJ databases">
        <title>Two novel species belonging to the OM43/NOR5 clade.</title>
        <authorList>
            <person name="Park M."/>
        </authorList>
    </citation>
    <scope>NUCLEOTIDE SEQUENCE [LARGE SCALE GENOMIC DNA]</scope>
    <source>
        <strain evidence="8 9">IMCC43200</strain>
    </source>
</reference>
<protein>
    <submittedName>
        <fullName evidence="8">PLDc N-terminal domain-containing protein</fullName>
    </submittedName>
</protein>
<keyword evidence="2" id="KW-1003">Cell membrane</keyword>
<dbReference type="EMBL" id="CP136864">
    <property type="protein sequence ID" value="WOJ92214.1"/>
    <property type="molecule type" value="Genomic_DNA"/>
</dbReference>
<evidence type="ECO:0000313" key="9">
    <source>
        <dbReference type="Proteomes" id="UP001626537"/>
    </source>
</evidence>
<sequence>MGVEVQGVFGFLILVANVWAIISIVQSKASTGAKVLWSVLVLLLPILGLIIWFFAGPRSAAK</sequence>
<evidence type="ECO:0000256" key="4">
    <source>
        <dbReference type="ARBA" id="ARBA00022989"/>
    </source>
</evidence>
<feature type="transmembrane region" description="Helical" evidence="6">
    <location>
        <begin position="37"/>
        <end position="55"/>
    </location>
</feature>
<evidence type="ECO:0000313" key="8">
    <source>
        <dbReference type="EMBL" id="WOJ92214.1"/>
    </source>
</evidence>
<evidence type="ECO:0000256" key="3">
    <source>
        <dbReference type="ARBA" id="ARBA00022692"/>
    </source>
</evidence>
<name>A0ABZ0HY98_9GAMM</name>
<keyword evidence="9" id="KW-1185">Reference proteome</keyword>
<keyword evidence="4 6" id="KW-1133">Transmembrane helix</keyword>
<dbReference type="RefSeq" id="WP_407346796.1">
    <property type="nucleotide sequence ID" value="NZ_CP136864.1"/>
</dbReference>
<evidence type="ECO:0000256" key="6">
    <source>
        <dbReference type="SAM" id="Phobius"/>
    </source>
</evidence>
<dbReference type="Proteomes" id="UP001626537">
    <property type="component" value="Chromosome"/>
</dbReference>
<dbReference type="Pfam" id="PF13396">
    <property type="entry name" value="PLDc_N"/>
    <property type="match status" value="1"/>
</dbReference>
<keyword evidence="5 6" id="KW-0472">Membrane</keyword>
<evidence type="ECO:0000256" key="2">
    <source>
        <dbReference type="ARBA" id="ARBA00022475"/>
    </source>
</evidence>
<accession>A0ABZ0HY98</accession>
<evidence type="ECO:0000256" key="5">
    <source>
        <dbReference type="ARBA" id="ARBA00023136"/>
    </source>
</evidence>
<comment type="subcellular location">
    <subcellularLocation>
        <location evidence="1">Cell membrane</location>
        <topology evidence="1">Multi-pass membrane protein</topology>
    </subcellularLocation>
</comment>
<dbReference type="InterPro" id="IPR027379">
    <property type="entry name" value="CLS_N"/>
</dbReference>